<keyword evidence="3" id="KW-1133">Transmembrane helix</keyword>
<dbReference type="RefSeq" id="XP_070917520.1">
    <property type="nucleotide sequence ID" value="XM_071061419.1"/>
</dbReference>
<name>A0ABQ0GDE1_9PEZI</name>
<evidence type="ECO:0000313" key="4">
    <source>
        <dbReference type="EMBL" id="GAB1315789.1"/>
    </source>
</evidence>
<evidence type="ECO:0000256" key="2">
    <source>
        <dbReference type="SAM" id="MobiDB-lite"/>
    </source>
</evidence>
<protein>
    <submittedName>
        <fullName evidence="4">Uncharacterized protein</fullName>
    </submittedName>
</protein>
<feature type="compositionally biased region" description="Polar residues" evidence="2">
    <location>
        <begin position="252"/>
        <end position="265"/>
    </location>
</feature>
<feature type="transmembrane region" description="Helical" evidence="3">
    <location>
        <begin position="12"/>
        <end position="38"/>
    </location>
</feature>
<evidence type="ECO:0000313" key="5">
    <source>
        <dbReference type="Proteomes" id="UP001628179"/>
    </source>
</evidence>
<feature type="coiled-coil region" evidence="1">
    <location>
        <begin position="410"/>
        <end position="448"/>
    </location>
</feature>
<keyword evidence="5" id="KW-1185">Reference proteome</keyword>
<evidence type="ECO:0000256" key="3">
    <source>
        <dbReference type="SAM" id="Phobius"/>
    </source>
</evidence>
<reference evidence="4 5" key="1">
    <citation type="submission" date="2024-09" db="EMBL/GenBank/DDBJ databases">
        <title>Itraconazole resistance in Madurella fahalii resulting from another homologue of gene encoding cytochrome P450 14-alpha sterol demethylase (CYP51).</title>
        <authorList>
            <person name="Yoshioka I."/>
            <person name="Fahal A.H."/>
            <person name="Kaneko S."/>
            <person name="Yaguchi T."/>
        </authorList>
    </citation>
    <scope>NUCLEOTIDE SEQUENCE [LARGE SCALE GENOMIC DNA]</scope>
    <source>
        <strain evidence="4 5">IFM 68171</strain>
    </source>
</reference>
<accession>A0ABQ0GDE1</accession>
<sequence>MSESGHTATDVITYIGVPLAVLGVLPILYNTAVTLTALSRIKRMLRHSKLTALTRSDVVNRVIEVELPRYAVRPWDRFTDRAEYWTLSRHPSSIPGGSWTTFNWRTNVIGLNTQRVEYADQLRQPQVEVAFDELICYLLDLGAVPDPQGWRLLRSTGLWTPVGCALMLSPDGKEKALTLAPLDGSDGHLSLAVTWSGPWTTRDYSHLPPYWVRLPPSEDVRQAESGEDCKSAAGGAAAAPEGSSEPARDDSSSLQKESFDSAQQRGVSSSRVPILCQISIDGIVTALCQQEQLQSTLQLDSMYIDHIRVRPGRSDGAWFASAVTAYGTTSQTMLWNYKIPDDILNFSRKETVPCGVLVLLGVVEESATPDWATKYDSDHIVRMEQFTRRNHEQRAAMAAEANLPPAQKARAVTERMMRETEQRMQDMREQLRLEKQRKETRMMEALQSPKWDTKLVAEHNLAWLKKAGAVPADSGLRETVGTLLHRMVLDGQFASALCRMLDLWKAWAENGGMRKSDLTTLQDDQTTFAYATLLVAMIKDTTTALEGTLSMDLQECLRLWRTVRLG</sequence>
<dbReference type="GeneID" id="98176742"/>
<keyword evidence="3" id="KW-0812">Transmembrane</keyword>
<feature type="region of interest" description="Disordered" evidence="2">
    <location>
        <begin position="221"/>
        <end position="265"/>
    </location>
</feature>
<keyword evidence="3" id="KW-0472">Membrane</keyword>
<dbReference type="Proteomes" id="UP001628179">
    <property type="component" value="Unassembled WGS sequence"/>
</dbReference>
<organism evidence="4 5">
    <name type="scientific">Madurella fahalii</name>
    <dbReference type="NCBI Taxonomy" id="1157608"/>
    <lineage>
        <taxon>Eukaryota</taxon>
        <taxon>Fungi</taxon>
        <taxon>Dikarya</taxon>
        <taxon>Ascomycota</taxon>
        <taxon>Pezizomycotina</taxon>
        <taxon>Sordariomycetes</taxon>
        <taxon>Sordariomycetidae</taxon>
        <taxon>Sordariales</taxon>
        <taxon>Sordariales incertae sedis</taxon>
        <taxon>Madurella</taxon>
    </lineage>
</organism>
<proteinExistence type="predicted"/>
<gene>
    <name evidence="4" type="ORF">MFIFM68171_05999</name>
</gene>
<dbReference type="EMBL" id="BAAFSV010000003">
    <property type="protein sequence ID" value="GAB1315789.1"/>
    <property type="molecule type" value="Genomic_DNA"/>
</dbReference>
<keyword evidence="1" id="KW-0175">Coiled coil</keyword>
<comment type="caution">
    <text evidence="4">The sequence shown here is derived from an EMBL/GenBank/DDBJ whole genome shotgun (WGS) entry which is preliminary data.</text>
</comment>
<evidence type="ECO:0000256" key="1">
    <source>
        <dbReference type="SAM" id="Coils"/>
    </source>
</evidence>
<feature type="compositionally biased region" description="Basic and acidic residues" evidence="2">
    <location>
        <begin position="221"/>
        <end position="230"/>
    </location>
</feature>
<feature type="compositionally biased region" description="Low complexity" evidence="2">
    <location>
        <begin position="231"/>
        <end position="245"/>
    </location>
</feature>